<feature type="transmembrane region" description="Helical" evidence="1">
    <location>
        <begin position="724"/>
        <end position="742"/>
    </location>
</feature>
<feature type="transmembrane region" description="Helical" evidence="1">
    <location>
        <begin position="190"/>
        <end position="212"/>
    </location>
</feature>
<feature type="domain" description="Piezo TM1-24" evidence="2">
    <location>
        <begin position="692"/>
        <end position="750"/>
    </location>
</feature>
<dbReference type="GO" id="GO:0008381">
    <property type="term" value="F:mechanosensitive monoatomic ion channel activity"/>
    <property type="evidence" value="ECO:0007669"/>
    <property type="project" value="InterPro"/>
</dbReference>
<keyword evidence="4" id="KW-1185">Reference proteome</keyword>
<dbReference type="Proteomes" id="UP000053766">
    <property type="component" value="Unassembled WGS sequence"/>
</dbReference>
<feature type="transmembrane region" description="Helical" evidence="1">
    <location>
        <begin position="581"/>
        <end position="601"/>
    </location>
</feature>
<dbReference type="PANTHER" id="PTHR47049">
    <property type="entry name" value="PIEZO-TYPE MECHANOSENSITIVE ION CHANNEL HOMOLOG"/>
    <property type="match status" value="1"/>
</dbReference>
<feature type="transmembrane region" description="Helical" evidence="1">
    <location>
        <begin position="343"/>
        <end position="372"/>
    </location>
</feature>
<accession>A0A0D8XKP2</accession>
<keyword evidence="1" id="KW-0812">Transmembrane</keyword>
<dbReference type="InterPro" id="IPR027272">
    <property type="entry name" value="Piezo"/>
</dbReference>
<dbReference type="EMBL" id="KN716480">
    <property type="protein sequence ID" value="KJH44347.1"/>
    <property type="molecule type" value="Genomic_DNA"/>
</dbReference>
<feature type="transmembrane region" description="Helical" evidence="1">
    <location>
        <begin position="554"/>
        <end position="574"/>
    </location>
</feature>
<evidence type="ECO:0000313" key="4">
    <source>
        <dbReference type="Proteomes" id="UP000053766"/>
    </source>
</evidence>
<evidence type="ECO:0000256" key="1">
    <source>
        <dbReference type="SAM" id="Phobius"/>
    </source>
</evidence>
<feature type="transmembrane region" description="Helical" evidence="1">
    <location>
        <begin position="155"/>
        <end position="178"/>
    </location>
</feature>
<protein>
    <recommendedName>
        <fullName evidence="2">Piezo TM1-24 domain-containing protein</fullName>
    </recommendedName>
</protein>
<feature type="transmembrane region" description="Helical" evidence="1">
    <location>
        <begin position="417"/>
        <end position="437"/>
    </location>
</feature>
<dbReference type="PANTHER" id="PTHR47049:SF2">
    <property type="entry name" value="PIEZO-TYPE MECHANOSENSITIVE ION CHANNEL HOMOLOG"/>
    <property type="match status" value="1"/>
</dbReference>
<dbReference type="STRING" id="29172.A0A0D8XKP2"/>
<dbReference type="OrthoDB" id="303066at2759"/>
<feature type="transmembrane region" description="Helical" evidence="1">
    <location>
        <begin position="628"/>
        <end position="649"/>
    </location>
</feature>
<feature type="domain" description="Piezo TM1-24" evidence="2">
    <location>
        <begin position="157"/>
        <end position="244"/>
    </location>
</feature>
<gene>
    <name evidence="3" type="ORF">DICVIV_09616</name>
</gene>
<dbReference type="Pfam" id="PF24871">
    <property type="entry name" value="Piezo_TM1-24"/>
    <property type="match status" value="3"/>
</dbReference>
<feature type="transmembrane region" description="Helical" evidence="1">
    <location>
        <begin position="529"/>
        <end position="548"/>
    </location>
</feature>
<evidence type="ECO:0000313" key="3">
    <source>
        <dbReference type="EMBL" id="KJH44347.1"/>
    </source>
</evidence>
<organism evidence="3 4">
    <name type="scientific">Dictyocaulus viviparus</name>
    <name type="common">Bovine lungworm</name>
    <dbReference type="NCBI Taxonomy" id="29172"/>
    <lineage>
        <taxon>Eukaryota</taxon>
        <taxon>Metazoa</taxon>
        <taxon>Ecdysozoa</taxon>
        <taxon>Nematoda</taxon>
        <taxon>Chromadorea</taxon>
        <taxon>Rhabditida</taxon>
        <taxon>Rhabditina</taxon>
        <taxon>Rhabditomorpha</taxon>
        <taxon>Strongyloidea</taxon>
        <taxon>Metastrongylidae</taxon>
        <taxon>Dictyocaulus</taxon>
    </lineage>
</organism>
<feature type="domain" description="Piezo TM1-24" evidence="2">
    <location>
        <begin position="351"/>
        <end position="671"/>
    </location>
</feature>
<reference evidence="3 4" key="1">
    <citation type="submission" date="2013-11" db="EMBL/GenBank/DDBJ databases">
        <title>Draft genome of the bovine lungworm Dictyocaulus viviparus.</title>
        <authorList>
            <person name="Mitreva M."/>
        </authorList>
    </citation>
    <scope>NUCLEOTIDE SEQUENCE [LARGE SCALE GENOMIC DNA]</scope>
    <source>
        <strain evidence="3 4">HannoverDv2000</strain>
    </source>
</reference>
<proteinExistence type="predicted"/>
<dbReference type="InterPro" id="IPR056769">
    <property type="entry name" value="Piezo_TM1-24"/>
</dbReference>
<sequence length="773" mass="87519">MNNRKPRTIIPNPTLLYLHWKRPKRKAIVQNSATTVFTSVVCSHNSDCTRATQVIHRLMKKSWRVSDSVKDFILYINDLSLMWNPDVLEEAIYLKRLRGGYSLGVPNFDAYSKLNKLPHLNRKLSAMMFHYNRNFALRKARCSAHRSELSPQTAFIRPCFISAGYLVFALLSSLLPNIHPALPLPASIRLYSWLCVFYCLLATLGMVIYQIYEAVTFPDEQQYIKMCNETRIQWLRNIGFIRLVVLAYDSRIDTYSVCRTRNQFFKRFHGGDGIHSAVTIFPEIVAFISSLASSILVVIVSHRNQEVYVAGTVKPVRMNSNGATDGGLCAQSLMIALKRFSNFAVIVFAAFVGCVQILLFFSAFHILTIYTYQIPIIQELLPGESLPARIIGLYPILLTECQRWWIFWLNETLQLPAMINPIILLVFYHVLMVQLLWTYHGSRSYVDDTDGGSSIHEERLYAGNNVDVNDASSPRGNLPLLPFEGEANSTEAGQSIPLQKITSQIVDRHKIGQIFGTAENPTTIAASRGMVAIFSFALYHAYTLALLAMMTWALLYHSIFGLILLVLACTLWMFKDSRGASFAMAPSITVYIEFLLLAQYVCSMNVTPAEIHIPDFLKMIGFALADNMWSAFVTLFTKLLLSFPVFLLFRLSVREHFYESLSDHERARHIQNYGTFTAGDTGALVSRTAAGFPDIWTSWTGLNEKWNNDIGLINYNNAGESGTLFVRLFTPISLLVVAMLQLKFFHEPWIAMVRGNSRDPNEAVLPEAVYANI</sequence>
<dbReference type="AlphaFoldDB" id="A0A0D8XKP2"/>
<reference evidence="4" key="2">
    <citation type="journal article" date="2016" name="Sci. Rep.">
        <title>Dictyocaulus viviparus genome, variome and transcriptome elucidate lungworm biology and support future intervention.</title>
        <authorList>
            <person name="McNulty S.N."/>
            <person name="Strube C."/>
            <person name="Rosa B.A."/>
            <person name="Martin J.C."/>
            <person name="Tyagi R."/>
            <person name="Choi Y.J."/>
            <person name="Wang Q."/>
            <person name="Hallsworth Pepin K."/>
            <person name="Zhang X."/>
            <person name="Ozersky P."/>
            <person name="Wilson R.K."/>
            <person name="Sternberg P.W."/>
            <person name="Gasser R.B."/>
            <person name="Mitreva M."/>
        </authorList>
    </citation>
    <scope>NUCLEOTIDE SEQUENCE [LARGE SCALE GENOMIC DNA]</scope>
    <source>
        <strain evidence="4">HannoverDv2000</strain>
    </source>
</reference>
<dbReference type="GO" id="GO:0016020">
    <property type="term" value="C:membrane"/>
    <property type="evidence" value="ECO:0007669"/>
    <property type="project" value="InterPro"/>
</dbReference>
<keyword evidence="1" id="KW-0472">Membrane</keyword>
<evidence type="ECO:0000259" key="2">
    <source>
        <dbReference type="Pfam" id="PF24871"/>
    </source>
</evidence>
<keyword evidence="1" id="KW-1133">Transmembrane helix</keyword>
<name>A0A0D8XKP2_DICVI</name>